<evidence type="ECO:0000313" key="3">
    <source>
        <dbReference type="EMBL" id="ETN44592.1"/>
    </source>
</evidence>
<keyword evidence="2" id="KW-0732">Signal</keyword>
<name>W2S7D0_CYPE1</name>
<reference evidence="3 4" key="1">
    <citation type="submission" date="2013-03" db="EMBL/GenBank/DDBJ databases">
        <title>The Genome Sequence of Phialophora europaea CBS 101466.</title>
        <authorList>
            <consortium name="The Broad Institute Genomics Platform"/>
            <person name="Cuomo C."/>
            <person name="de Hoog S."/>
            <person name="Gorbushina A."/>
            <person name="Walker B."/>
            <person name="Young S.K."/>
            <person name="Zeng Q."/>
            <person name="Gargeya S."/>
            <person name="Fitzgerald M."/>
            <person name="Haas B."/>
            <person name="Abouelleil A."/>
            <person name="Allen A.W."/>
            <person name="Alvarado L."/>
            <person name="Arachchi H.M."/>
            <person name="Berlin A.M."/>
            <person name="Chapman S.B."/>
            <person name="Gainer-Dewar J."/>
            <person name="Goldberg J."/>
            <person name="Griggs A."/>
            <person name="Gujja S."/>
            <person name="Hansen M."/>
            <person name="Howarth C."/>
            <person name="Imamovic A."/>
            <person name="Ireland A."/>
            <person name="Larimer J."/>
            <person name="McCowan C."/>
            <person name="Murphy C."/>
            <person name="Pearson M."/>
            <person name="Poon T.W."/>
            <person name="Priest M."/>
            <person name="Roberts A."/>
            <person name="Saif S."/>
            <person name="Shea T."/>
            <person name="Sisk P."/>
            <person name="Sykes S."/>
            <person name="Wortman J."/>
            <person name="Nusbaum C."/>
            <person name="Birren B."/>
        </authorList>
    </citation>
    <scope>NUCLEOTIDE SEQUENCE [LARGE SCALE GENOMIC DNA]</scope>
    <source>
        <strain evidence="3 4">CBS 101466</strain>
    </source>
</reference>
<dbReference type="InParanoid" id="W2S7D0"/>
<protein>
    <recommendedName>
        <fullName evidence="5">Extracellular membrane protein CFEM domain-containing protein</fullName>
    </recommendedName>
</protein>
<evidence type="ECO:0000256" key="2">
    <source>
        <dbReference type="SAM" id="SignalP"/>
    </source>
</evidence>
<dbReference type="Proteomes" id="UP000030752">
    <property type="component" value="Unassembled WGS sequence"/>
</dbReference>
<dbReference type="eggNOG" id="ENOG502SFMK">
    <property type="taxonomic scope" value="Eukaryota"/>
</dbReference>
<proteinExistence type="predicted"/>
<dbReference type="RefSeq" id="XP_008713155.1">
    <property type="nucleotide sequence ID" value="XM_008714933.1"/>
</dbReference>
<dbReference type="OrthoDB" id="5597238at2759"/>
<gene>
    <name evidence="3" type="ORF">HMPREF1541_10262</name>
</gene>
<feature type="region of interest" description="Disordered" evidence="1">
    <location>
        <begin position="115"/>
        <end position="167"/>
    </location>
</feature>
<keyword evidence="4" id="KW-1185">Reference proteome</keyword>
<dbReference type="AlphaFoldDB" id="W2S7D0"/>
<evidence type="ECO:0000256" key="1">
    <source>
        <dbReference type="SAM" id="MobiDB-lite"/>
    </source>
</evidence>
<organism evidence="3 4">
    <name type="scientific">Cyphellophora europaea (strain CBS 101466)</name>
    <name type="common">Phialophora europaea</name>
    <dbReference type="NCBI Taxonomy" id="1220924"/>
    <lineage>
        <taxon>Eukaryota</taxon>
        <taxon>Fungi</taxon>
        <taxon>Dikarya</taxon>
        <taxon>Ascomycota</taxon>
        <taxon>Pezizomycotina</taxon>
        <taxon>Eurotiomycetes</taxon>
        <taxon>Chaetothyriomycetidae</taxon>
        <taxon>Chaetothyriales</taxon>
        <taxon>Cyphellophoraceae</taxon>
        <taxon>Cyphellophora</taxon>
    </lineage>
</organism>
<sequence length="189" mass="18016">MRFFTTVATFGLAALALAQDSTSESAASSATSASASSSASLTPEQRCLADCSETDICCQAACVNVPCPNEQAVNETTACAGACTQGNGTEEETAAYASCQASCISASFFPVSTGASGSNTASGSEATTTGSETGVGGSEASATGSESESGTASGTGSSASSTSSDSGASIRTAVSGAGLFGLIIAGLAL</sequence>
<dbReference type="STRING" id="1220924.W2S7D0"/>
<accession>W2S7D0</accession>
<feature type="signal peptide" evidence="2">
    <location>
        <begin position="1"/>
        <end position="18"/>
    </location>
</feature>
<feature type="chain" id="PRO_5004825005" description="Extracellular membrane protein CFEM domain-containing protein" evidence="2">
    <location>
        <begin position="19"/>
        <end position="189"/>
    </location>
</feature>
<dbReference type="GeneID" id="19977601"/>
<dbReference type="HOGENOM" id="CLU_096545_1_1_1"/>
<dbReference type="EMBL" id="KB822714">
    <property type="protein sequence ID" value="ETN44592.1"/>
    <property type="molecule type" value="Genomic_DNA"/>
</dbReference>
<dbReference type="VEuPathDB" id="FungiDB:HMPREF1541_10262"/>
<evidence type="ECO:0008006" key="5">
    <source>
        <dbReference type="Google" id="ProtNLM"/>
    </source>
</evidence>
<evidence type="ECO:0000313" key="4">
    <source>
        <dbReference type="Proteomes" id="UP000030752"/>
    </source>
</evidence>